<dbReference type="SUPFAM" id="SSF55144">
    <property type="entry name" value="LigT-like"/>
    <property type="match status" value="1"/>
</dbReference>
<evidence type="ECO:0000256" key="4">
    <source>
        <dbReference type="ARBA" id="ARBA00023242"/>
    </source>
</evidence>
<dbReference type="InterPro" id="IPR027521">
    <property type="entry name" value="Usb1"/>
</dbReference>
<dbReference type="AlphaFoldDB" id="A0A8W8KC24"/>
<comment type="subcellular location">
    <subcellularLocation>
        <location evidence="6">Nucleus</location>
    </subcellularLocation>
</comment>
<dbReference type="InterPro" id="IPR013830">
    <property type="entry name" value="SGNH_hydro"/>
</dbReference>
<evidence type="ECO:0000313" key="9">
    <source>
        <dbReference type="Proteomes" id="UP000005408"/>
    </source>
</evidence>
<organism evidence="8 9">
    <name type="scientific">Magallana gigas</name>
    <name type="common">Pacific oyster</name>
    <name type="synonym">Crassostrea gigas</name>
    <dbReference type="NCBI Taxonomy" id="29159"/>
    <lineage>
        <taxon>Eukaryota</taxon>
        <taxon>Metazoa</taxon>
        <taxon>Spiralia</taxon>
        <taxon>Lophotrochozoa</taxon>
        <taxon>Mollusca</taxon>
        <taxon>Bivalvia</taxon>
        <taxon>Autobranchia</taxon>
        <taxon>Pteriomorphia</taxon>
        <taxon>Ostreida</taxon>
        <taxon>Ostreoidea</taxon>
        <taxon>Ostreidae</taxon>
        <taxon>Magallana</taxon>
    </lineage>
</organism>
<evidence type="ECO:0000256" key="2">
    <source>
        <dbReference type="ARBA" id="ARBA00022801"/>
    </source>
</evidence>
<evidence type="ECO:0000256" key="6">
    <source>
        <dbReference type="HAMAP-Rule" id="MF_03040"/>
    </source>
</evidence>
<dbReference type="EnsemblMetazoa" id="G22969.1">
    <property type="protein sequence ID" value="G22969.1:cds"/>
    <property type="gene ID" value="G22969"/>
</dbReference>
<reference evidence="8" key="1">
    <citation type="submission" date="2022-08" db="UniProtKB">
        <authorList>
            <consortium name="EnsemblMetazoa"/>
        </authorList>
    </citation>
    <scope>IDENTIFICATION</scope>
    <source>
        <strain evidence="8">05x7-T-G4-1.051#20</strain>
    </source>
</reference>
<dbReference type="InterPro" id="IPR036514">
    <property type="entry name" value="SGNH_hydro_sf"/>
</dbReference>
<dbReference type="GO" id="GO:0016829">
    <property type="term" value="F:lyase activity"/>
    <property type="evidence" value="ECO:0007669"/>
    <property type="project" value="UniProtKB-KW"/>
</dbReference>
<dbReference type="Gene3D" id="3.90.1140.10">
    <property type="entry name" value="Cyclic phosphodiesterase"/>
    <property type="match status" value="1"/>
</dbReference>
<evidence type="ECO:0000256" key="1">
    <source>
        <dbReference type="ARBA" id="ARBA00022722"/>
    </source>
</evidence>
<dbReference type="HAMAP" id="MF_03040">
    <property type="entry name" value="USB1"/>
    <property type="match status" value="1"/>
</dbReference>
<keyword evidence="9" id="KW-1185">Reference proteome</keyword>
<feature type="active site" description="Proton donor/acceptor" evidence="6">
    <location>
        <position position="486"/>
    </location>
</feature>
<evidence type="ECO:0000313" key="8">
    <source>
        <dbReference type="EnsemblMetazoa" id="G22969.1:cds"/>
    </source>
</evidence>
<dbReference type="PANTHER" id="PTHR13522">
    <property type="entry name" value="U6 SNRNA PHOSPHODIESTERASE 1"/>
    <property type="match status" value="1"/>
</dbReference>
<dbReference type="GO" id="GO:0034477">
    <property type="term" value="P:U6 snRNA 3'-end processing"/>
    <property type="evidence" value="ECO:0007669"/>
    <property type="project" value="UniProtKB-UniRule"/>
</dbReference>
<dbReference type="Pfam" id="PF13472">
    <property type="entry name" value="Lipase_GDSL_2"/>
    <property type="match status" value="1"/>
</dbReference>
<dbReference type="InterPro" id="IPR009097">
    <property type="entry name" value="Cyclic_Pdiesterase"/>
</dbReference>
<dbReference type="Proteomes" id="UP000005408">
    <property type="component" value="Unassembled WGS sequence"/>
</dbReference>
<comment type="catalytic activity">
    <reaction evidence="5">
        <text>a 3'-end uridylyl-uridine-RNA = a 3'-end 2',3'-cyclophospho-uridine-RNA + uridine</text>
        <dbReference type="Rhea" id="RHEA:46052"/>
        <dbReference type="Rhea" id="RHEA-COMP:17384"/>
        <dbReference type="Rhea" id="RHEA-COMP:17385"/>
        <dbReference type="ChEBI" id="CHEBI:16704"/>
        <dbReference type="ChEBI" id="CHEBI:85643"/>
        <dbReference type="ChEBI" id="CHEBI:85644"/>
    </reaction>
    <physiologicalReaction direction="left-to-right" evidence="5">
        <dbReference type="Rhea" id="RHEA:46053"/>
    </physiologicalReaction>
</comment>
<dbReference type="SUPFAM" id="SSF52266">
    <property type="entry name" value="SGNH hydrolase"/>
    <property type="match status" value="1"/>
</dbReference>
<dbReference type="Pfam" id="PF09749">
    <property type="entry name" value="HVSL"/>
    <property type="match status" value="1"/>
</dbReference>
<comment type="similarity">
    <text evidence="6">Belongs to the 2H phosphoesterase superfamily. USB1 family.</text>
</comment>
<sequence>MSVLFVGDSQLKYLHHVQLEDNTAVRCTSGFRVEQMWALFSGIVQDHDIIVIHAGTNNVPREEPATTLHRYQHLLKIIWTSNPTARIIASAVLPRDYNVFEGARNNVGFIDGCNRRAQEINDGLKMIASRSTQLEFCPHPSFGVDRRTANRRLLSRDGLHLTRRGIQQLHDDIQVLVSRIRSPLCVRDPTCQPESVCEDREEDPIPTDYRDALLRTIQPTVIPEFTADLNDEIIWPSLPSVSVPIVSRVSSPVPSVRTSVSRINPLTTFYAKFVAMNCLVQYSDSEDELSDKEDPDYIGMKRKNPTNFKVCTENNKKLRSGEILPLPDSIKTLFSSGKKREDNPEVHEGRIRSFEHLEGNWATHVGVSYDPDERMIELIDELLKCLRPLEFKPMKDLHLSLSRTVAIRHHWIQPLTDRLQRRFKMLPKTCCEISSVKLYTNDEKTRTFLSLTVSAPGDILQQYTKAVDECFEEYKLPKYYENPSFHISIGWCLKDVIPQISEETLNKLQDLVDNAMEEYPELRLFAVEEAICKSGNKQFPLPLSDFTGDG</sequence>
<feature type="active site" description="Proton donor/acceptor" evidence="6">
    <location>
        <position position="398"/>
    </location>
</feature>
<keyword evidence="3" id="KW-0456">Lyase</keyword>
<evidence type="ECO:0000259" key="7">
    <source>
        <dbReference type="Pfam" id="PF13472"/>
    </source>
</evidence>
<evidence type="ECO:0000256" key="5">
    <source>
        <dbReference type="ARBA" id="ARBA00029300"/>
    </source>
</evidence>
<dbReference type="Gene3D" id="3.40.50.1110">
    <property type="entry name" value="SGNH hydrolase"/>
    <property type="match status" value="1"/>
</dbReference>
<evidence type="ECO:0000256" key="3">
    <source>
        <dbReference type="ARBA" id="ARBA00023239"/>
    </source>
</evidence>
<dbReference type="PANTHER" id="PTHR13522:SF3">
    <property type="entry name" value="U6 SNRNA PHOSPHODIESTERASE 1"/>
    <property type="match status" value="1"/>
</dbReference>
<protein>
    <recommendedName>
        <fullName evidence="6">U6 snRNA phosphodiesterase</fullName>
        <ecNumber evidence="6">3.1.4.-</ecNumber>
    </recommendedName>
</protein>
<keyword evidence="1 6" id="KW-0540">Nuclease</keyword>
<accession>A0A8W8KC24</accession>
<dbReference type="EC" id="3.1.4.-" evidence="6"/>
<keyword evidence="2 6" id="KW-0378">Hydrolase</keyword>
<name>A0A8W8KC24_MAGGI</name>
<dbReference type="GO" id="GO:0005634">
    <property type="term" value="C:nucleus"/>
    <property type="evidence" value="ECO:0007669"/>
    <property type="project" value="UniProtKB-SubCell"/>
</dbReference>
<proteinExistence type="inferred from homology"/>
<comment type="function">
    <text evidence="6">Phosphodiesterase responsible for the U6 snRNA 3' end processing. Acts as an exoribonuclease (RNase) responsible for trimming the poly(U) tract of the last nucleotides in the pre-U6 snRNA molecule, leading to the formation of mature U6 snRNA.</text>
</comment>
<keyword evidence="4 6" id="KW-0539">Nucleus</keyword>
<dbReference type="GO" id="GO:1990838">
    <property type="term" value="F:poly(U)-specific exoribonuclease activity, producing 3' uridine cyclic phosphate ends"/>
    <property type="evidence" value="ECO:0007669"/>
    <property type="project" value="UniProtKB-UniRule"/>
</dbReference>
<feature type="domain" description="SGNH hydrolase-type esterase" evidence="7">
    <location>
        <begin position="28"/>
        <end position="165"/>
    </location>
</feature>